<gene>
    <name evidence="2" type="ORF">DXN05_13665</name>
</gene>
<name>A0A3E1NIU4_9BACT</name>
<reference evidence="2 3" key="1">
    <citation type="submission" date="2018-08" db="EMBL/GenBank/DDBJ databases">
        <title>Chitinophagaceae sp. K23C18032701, a novel bacterium isolated from forest soil.</title>
        <authorList>
            <person name="Wang C."/>
        </authorList>
    </citation>
    <scope>NUCLEOTIDE SEQUENCE [LARGE SCALE GENOMIC DNA]</scope>
    <source>
        <strain evidence="2 3">K23C18032701</strain>
    </source>
</reference>
<evidence type="ECO:0000259" key="1">
    <source>
        <dbReference type="Pfam" id="PF14088"/>
    </source>
</evidence>
<dbReference type="Pfam" id="PF14088">
    <property type="entry name" value="DUF4268"/>
    <property type="match status" value="1"/>
</dbReference>
<feature type="domain" description="DUF4268" evidence="1">
    <location>
        <begin position="10"/>
        <end position="145"/>
    </location>
</feature>
<dbReference type="EMBL" id="QTJU01000004">
    <property type="protein sequence ID" value="RFM27744.1"/>
    <property type="molecule type" value="Genomic_DNA"/>
</dbReference>
<comment type="caution">
    <text evidence="2">The sequence shown here is derived from an EMBL/GenBank/DDBJ whole genome shotgun (WGS) entry which is preliminary data.</text>
</comment>
<dbReference type="InterPro" id="IPR025364">
    <property type="entry name" value="DUF4268"/>
</dbReference>
<proteinExistence type="predicted"/>
<organism evidence="2 3">
    <name type="scientific">Deminuibacter soli</name>
    <dbReference type="NCBI Taxonomy" id="2291815"/>
    <lineage>
        <taxon>Bacteria</taxon>
        <taxon>Pseudomonadati</taxon>
        <taxon>Bacteroidota</taxon>
        <taxon>Chitinophagia</taxon>
        <taxon>Chitinophagales</taxon>
        <taxon>Chitinophagaceae</taxon>
        <taxon>Deminuibacter</taxon>
    </lineage>
</organism>
<accession>A0A3E1NIU4</accession>
<evidence type="ECO:0000313" key="2">
    <source>
        <dbReference type="EMBL" id="RFM27744.1"/>
    </source>
</evidence>
<dbReference type="OrthoDB" id="1467516at2"/>
<sequence length="153" mass="18270">MYTREQASQLRQAFWTAFGHYMQPVPAASGEKINWVNYKTGIRQLYFKMDADRDNAFIGIQITHSDAEKRHLFYQTLLQMKPQLHEALDEEWQWQEETENESGKPISFIYTELDEVNVLNQKDWPALISFFKPRLIALDRFWYDVKDIFELLG</sequence>
<keyword evidence="3" id="KW-1185">Reference proteome</keyword>
<dbReference type="Proteomes" id="UP000261284">
    <property type="component" value="Unassembled WGS sequence"/>
</dbReference>
<evidence type="ECO:0000313" key="3">
    <source>
        <dbReference type="Proteomes" id="UP000261284"/>
    </source>
</evidence>
<dbReference type="RefSeq" id="WP_116847821.1">
    <property type="nucleotide sequence ID" value="NZ_QTJU01000004.1"/>
</dbReference>
<dbReference type="AlphaFoldDB" id="A0A3E1NIU4"/>
<protein>
    <submittedName>
        <fullName evidence="2">DUF4268 domain-containing protein</fullName>
    </submittedName>
</protein>